<evidence type="ECO:0000313" key="10">
    <source>
        <dbReference type="Proteomes" id="UP000229401"/>
    </source>
</evidence>
<dbReference type="InterPro" id="IPR050297">
    <property type="entry name" value="LipidA_mod_glycosyltrf_83"/>
</dbReference>
<dbReference type="GO" id="GO:0005886">
    <property type="term" value="C:plasma membrane"/>
    <property type="evidence" value="ECO:0007669"/>
    <property type="project" value="UniProtKB-SubCell"/>
</dbReference>
<feature type="transmembrane region" description="Helical" evidence="8">
    <location>
        <begin position="292"/>
        <end position="320"/>
    </location>
</feature>
<evidence type="ECO:0000256" key="2">
    <source>
        <dbReference type="ARBA" id="ARBA00022475"/>
    </source>
</evidence>
<feature type="transmembrane region" description="Helical" evidence="8">
    <location>
        <begin position="73"/>
        <end position="93"/>
    </location>
</feature>
<feature type="transmembrane region" description="Helical" evidence="8">
    <location>
        <begin position="105"/>
        <end position="125"/>
    </location>
</feature>
<evidence type="ECO:0000256" key="3">
    <source>
        <dbReference type="ARBA" id="ARBA00022676"/>
    </source>
</evidence>
<feature type="transmembrane region" description="Helical" evidence="8">
    <location>
        <begin position="230"/>
        <end position="249"/>
    </location>
</feature>
<reference evidence="10" key="1">
    <citation type="submission" date="2017-09" db="EMBL/GenBank/DDBJ databases">
        <title>Depth-based differentiation of microbial function through sediment-hosted aquifers and enrichment of novel symbionts in the deep terrestrial subsurface.</title>
        <authorList>
            <person name="Probst A.J."/>
            <person name="Ladd B."/>
            <person name="Jarett J.K."/>
            <person name="Geller-Mcgrath D.E."/>
            <person name="Sieber C.M.K."/>
            <person name="Emerson J.B."/>
            <person name="Anantharaman K."/>
            <person name="Thomas B.C."/>
            <person name="Malmstrom R."/>
            <person name="Stieglmeier M."/>
            <person name="Klingl A."/>
            <person name="Woyke T."/>
            <person name="Ryan C.M."/>
            <person name="Banfield J.F."/>
        </authorList>
    </citation>
    <scope>NUCLEOTIDE SEQUENCE [LARGE SCALE GENOMIC DNA]</scope>
</reference>
<evidence type="ECO:0000256" key="4">
    <source>
        <dbReference type="ARBA" id="ARBA00022679"/>
    </source>
</evidence>
<dbReference type="PANTHER" id="PTHR33908:SF11">
    <property type="entry name" value="MEMBRANE PROTEIN"/>
    <property type="match status" value="1"/>
</dbReference>
<keyword evidence="7 8" id="KW-0472">Membrane</keyword>
<comment type="subcellular location">
    <subcellularLocation>
        <location evidence="1">Cell membrane</location>
        <topology evidence="1">Multi-pass membrane protein</topology>
    </subcellularLocation>
</comment>
<name>A0A2M7QHP4_9BACT</name>
<keyword evidence="4" id="KW-0808">Transferase</keyword>
<gene>
    <name evidence="9" type="ORF">COY87_04020</name>
</gene>
<proteinExistence type="predicted"/>
<feature type="transmembrane region" description="Helical" evidence="8">
    <location>
        <begin position="131"/>
        <end position="148"/>
    </location>
</feature>
<evidence type="ECO:0000256" key="5">
    <source>
        <dbReference type="ARBA" id="ARBA00022692"/>
    </source>
</evidence>
<dbReference type="AlphaFoldDB" id="A0A2M7QHP4"/>
<evidence type="ECO:0000256" key="8">
    <source>
        <dbReference type="SAM" id="Phobius"/>
    </source>
</evidence>
<accession>A0A2M7QHP4</accession>
<dbReference type="GO" id="GO:0016763">
    <property type="term" value="F:pentosyltransferase activity"/>
    <property type="evidence" value="ECO:0007669"/>
    <property type="project" value="TreeGrafter"/>
</dbReference>
<comment type="caution">
    <text evidence="9">The sequence shown here is derived from an EMBL/GenBank/DDBJ whole genome shotgun (WGS) entry which is preliminary data.</text>
</comment>
<feature type="transmembrane region" description="Helical" evidence="8">
    <location>
        <begin position="7"/>
        <end position="23"/>
    </location>
</feature>
<evidence type="ECO:0000313" key="9">
    <source>
        <dbReference type="EMBL" id="PIY71847.1"/>
    </source>
</evidence>
<dbReference type="PANTHER" id="PTHR33908">
    <property type="entry name" value="MANNOSYLTRANSFERASE YKCB-RELATED"/>
    <property type="match status" value="1"/>
</dbReference>
<evidence type="ECO:0000256" key="7">
    <source>
        <dbReference type="ARBA" id="ARBA00023136"/>
    </source>
</evidence>
<dbReference type="GO" id="GO:0009103">
    <property type="term" value="P:lipopolysaccharide biosynthetic process"/>
    <property type="evidence" value="ECO:0007669"/>
    <property type="project" value="UniProtKB-ARBA"/>
</dbReference>
<dbReference type="EMBL" id="PFLI01000136">
    <property type="protein sequence ID" value="PIY71847.1"/>
    <property type="molecule type" value="Genomic_DNA"/>
</dbReference>
<keyword evidence="5 8" id="KW-0812">Transmembrane</keyword>
<protein>
    <recommendedName>
        <fullName evidence="11">Glycosyltransferase RgtA/B/C/D-like domain-containing protein</fullName>
    </recommendedName>
</protein>
<feature type="transmembrane region" description="Helical" evidence="8">
    <location>
        <begin position="190"/>
        <end position="218"/>
    </location>
</feature>
<keyword evidence="2" id="KW-1003">Cell membrane</keyword>
<organism evidence="9 10">
    <name type="scientific">Candidatus Roizmanbacteria bacterium CG_4_10_14_0_8_um_filter_33_9</name>
    <dbReference type="NCBI Taxonomy" id="1974826"/>
    <lineage>
        <taxon>Bacteria</taxon>
        <taxon>Candidatus Roizmaniibacteriota</taxon>
    </lineage>
</organism>
<sequence length="562" mass="66239">MKHINKTHILIGIFLLAFFLRFQNLNWDANMHLHPDERFLTMVGNSMKLPPDFTTYLTSSISKWNPSNIGFSFFVYGLFPLTINKIIAIIINTDFYNIFTIQGRALSGIMDMIALLFVYKLALVIKKKYKLSNLFPLFSAFLYAIAVYPIQSAHFFTTDTFLNTFLIISFYCATVFYFEERLIYFAGSSIFFAFALASKMSALYMFPVIGLIAVVPVVKKKNLLSLCQYLCIYLLVFYGVLRIVSPYYFETGDIFNITLNSQFLKSILELRYMASGKMLFPPAVQWYSKTPFFFSLFNLSFFGLGIFYFILSVLGGFNFLRFVFQQIKKKKLIYIIDYILGFSIIVWIIGYFVYNSLQFVQLTRYLLFLFPFFALLGGYQLSLIQMRLKKLFPFVLIGLLSWPLLFSTIYLFQNTRILSSWWIYKNIPNNALILSEYWDDSLPYPVTSGKEFRNEQMHVFDPDTEDKWNKMNLQLQNADYYILSSNRAWGSIPTVPEKYPKMSMYYADLFNNKTHFALVKRFVPFYQYYFPFHPTSWINNWFEEAFTVYDHPSVFIFKNKNK</sequence>
<evidence type="ECO:0008006" key="11">
    <source>
        <dbReference type="Google" id="ProtNLM"/>
    </source>
</evidence>
<dbReference type="Proteomes" id="UP000229401">
    <property type="component" value="Unassembled WGS sequence"/>
</dbReference>
<feature type="transmembrane region" description="Helical" evidence="8">
    <location>
        <begin position="160"/>
        <end position="178"/>
    </location>
</feature>
<feature type="transmembrane region" description="Helical" evidence="8">
    <location>
        <begin position="332"/>
        <end position="353"/>
    </location>
</feature>
<feature type="transmembrane region" description="Helical" evidence="8">
    <location>
        <begin position="391"/>
        <end position="412"/>
    </location>
</feature>
<evidence type="ECO:0000256" key="6">
    <source>
        <dbReference type="ARBA" id="ARBA00022989"/>
    </source>
</evidence>
<keyword evidence="3" id="KW-0328">Glycosyltransferase</keyword>
<evidence type="ECO:0000256" key="1">
    <source>
        <dbReference type="ARBA" id="ARBA00004651"/>
    </source>
</evidence>
<keyword evidence="6 8" id="KW-1133">Transmembrane helix</keyword>
<feature type="transmembrane region" description="Helical" evidence="8">
    <location>
        <begin position="365"/>
        <end position="384"/>
    </location>
</feature>